<dbReference type="PROSITE" id="PS50263">
    <property type="entry name" value="CN_HYDROLASE"/>
    <property type="match status" value="1"/>
</dbReference>
<keyword evidence="9" id="KW-0997">Cell inner membrane</keyword>
<protein>
    <recommendedName>
        <fullName evidence="9">Apolipoprotein N-acyltransferase</fullName>
        <shortName evidence="9">ALP N-acyltransferase</shortName>
        <ecNumber evidence="9">2.3.1.269</ecNumber>
    </recommendedName>
</protein>
<evidence type="ECO:0000256" key="1">
    <source>
        <dbReference type="ARBA" id="ARBA00004651"/>
    </source>
</evidence>
<evidence type="ECO:0000256" key="9">
    <source>
        <dbReference type="HAMAP-Rule" id="MF_01148"/>
    </source>
</evidence>
<dbReference type="AlphaFoldDB" id="B8CSG0"/>
<evidence type="ECO:0000256" key="4">
    <source>
        <dbReference type="ARBA" id="ARBA00022679"/>
    </source>
</evidence>
<feature type="transmembrane region" description="Helical" evidence="9">
    <location>
        <begin position="36"/>
        <end position="54"/>
    </location>
</feature>
<comment type="pathway">
    <text evidence="9">Protein modification; lipoprotein biosynthesis (N-acyl transfer).</text>
</comment>
<feature type="transmembrane region" description="Helical" evidence="9">
    <location>
        <begin position="91"/>
        <end position="114"/>
    </location>
</feature>
<feature type="transmembrane region" description="Helical" evidence="9">
    <location>
        <begin position="196"/>
        <end position="214"/>
    </location>
</feature>
<dbReference type="SUPFAM" id="SSF56317">
    <property type="entry name" value="Carbon-nitrogen hydrolase"/>
    <property type="match status" value="1"/>
</dbReference>
<accession>B8CSG0</accession>
<keyword evidence="7 9" id="KW-0472">Membrane</keyword>
<comment type="similarity">
    <text evidence="2 9">Belongs to the CN hydrolase family. Apolipoprotein N-acyltransferase subfamily.</text>
</comment>
<dbReference type="InterPro" id="IPR036526">
    <property type="entry name" value="C-N_Hydrolase_sf"/>
</dbReference>
<dbReference type="GO" id="GO:0016410">
    <property type="term" value="F:N-acyltransferase activity"/>
    <property type="evidence" value="ECO:0007669"/>
    <property type="project" value="UniProtKB-UniRule"/>
</dbReference>
<comment type="catalytic activity">
    <reaction evidence="9">
        <text>N-terminal S-1,2-diacyl-sn-glyceryl-L-cysteinyl-[lipoprotein] + a glycerophospholipid = N-acyl-S-1,2-diacyl-sn-glyceryl-L-cysteinyl-[lipoprotein] + a 2-acyl-sn-glycero-3-phospholipid + H(+)</text>
        <dbReference type="Rhea" id="RHEA:48228"/>
        <dbReference type="Rhea" id="RHEA-COMP:14681"/>
        <dbReference type="Rhea" id="RHEA-COMP:14684"/>
        <dbReference type="ChEBI" id="CHEBI:15378"/>
        <dbReference type="ChEBI" id="CHEBI:136912"/>
        <dbReference type="ChEBI" id="CHEBI:140656"/>
        <dbReference type="ChEBI" id="CHEBI:140657"/>
        <dbReference type="ChEBI" id="CHEBI:140660"/>
        <dbReference type="EC" id="2.3.1.269"/>
    </reaction>
</comment>
<name>B8CSG0_SHEPW</name>
<dbReference type="EMBL" id="CP000472">
    <property type="protein sequence ID" value="ACJ30586.1"/>
    <property type="molecule type" value="Genomic_DNA"/>
</dbReference>
<dbReference type="Gene3D" id="3.60.110.10">
    <property type="entry name" value="Carbon-nitrogen hydrolase"/>
    <property type="match status" value="1"/>
</dbReference>
<dbReference type="NCBIfam" id="TIGR00546">
    <property type="entry name" value="lnt"/>
    <property type="match status" value="1"/>
</dbReference>
<sequence length="518" mass="57223">MLNNIRAAAHHTYLRLVLAFAAGAMTALAFAPYSYWPLYLIAMAFALYQSAGLSAKQGMQYWLSFGFGCFAIGISWVHVSMDTFGGMPLIASIALMALLALYLAIYPAITGYLLQKLAPTTSLSRNLMLFPALWTLTEWARGWVLTGFPWLWAGYSQTQGPLKPIASMTGTLSLSFVVALLAGAMALAAAKRWRSILVIVPVLAILTLIAPLTSTVESKDESLSVALVQGNIPQSMKWEPDALWPTMLKYMDLSRAEFSADLIVWPEAAIPAPEHMVKDFLYNANQAANLNNSAIITGIISQRGNHYYNSLIVLGNYGAKQQEQADYYGEEHNEFKKHHLLPIGEFVPFESLLRPIAPFFNLPMSSFNRGDFKQENLNAVGHQISPAICYEIAFPEQLRANMNDTTDLLLTVSNDAWFGTSNGPLQHMEIAQMRSVELGRPLVRATNNGVTAVVDEHGNITHQLPQFEAGVLTADIALVKGHTLFTYIGQWPILLLSTLLFGFAMFSSMKRSRFNKKG</sequence>
<evidence type="ECO:0000259" key="10">
    <source>
        <dbReference type="PROSITE" id="PS50263"/>
    </source>
</evidence>
<feature type="transmembrane region" description="Helical" evidence="9">
    <location>
        <begin position="484"/>
        <end position="506"/>
    </location>
</feature>
<feature type="domain" description="CN hydrolase" evidence="10">
    <location>
        <begin position="228"/>
        <end position="478"/>
    </location>
</feature>
<dbReference type="HAMAP" id="MF_01148">
    <property type="entry name" value="Lnt"/>
    <property type="match status" value="1"/>
</dbReference>
<evidence type="ECO:0000256" key="6">
    <source>
        <dbReference type="ARBA" id="ARBA00022989"/>
    </source>
</evidence>
<evidence type="ECO:0000256" key="5">
    <source>
        <dbReference type="ARBA" id="ARBA00022692"/>
    </source>
</evidence>
<dbReference type="PANTHER" id="PTHR38686:SF1">
    <property type="entry name" value="APOLIPOPROTEIN N-ACYLTRANSFERASE"/>
    <property type="match status" value="1"/>
</dbReference>
<comment type="subcellular location">
    <subcellularLocation>
        <location evidence="9">Cell inner membrane</location>
        <topology evidence="9">Multi-pass membrane protein</topology>
    </subcellularLocation>
    <subcellularLocation>
        <location evidence="1">Cell membrane</location>
        <topology evidence="1">Multi-pass membrane protein</topology>
    </subcellularLocation>
</comment>
<dbReference type="Pfam" id="PF20154">
    <property type="entry name" value="LNT_N"/>
    <property type="match status" value="1"/>
</dbReference>
<evidence type="ECO:0000256" key="3">
    <source>
        <dbReference type="ARBA" id="ARBA00022475"/>
    </source>
</evidence>
<dbReference type="KEGG" id="swp:swp_3911"/>
<dbReference type="PANTHER" id="PTHR38686">
    <property type="entry name" value="APOLIPOPROTEIN N-ACYLTRANSFERASE"/>
    <property type="match status" value="1"/>
</dbReference>
<feature type="transmembrane region" description="Helical" evidence="9">
    <location>
        <begin position="165"/>
        <end position="189"/>
    </location>
</feature>
<evidence type="ECO:0000256" key="8">
    <source>
        <dbReference type="ARBA" id="ARBA00023315"/>
    </source>
</evidence>
<dbReference type="UniPathway" id="UPA00666"/>
<gene>
    <name evidence="9" type="primary">lnt</name>
    <name evidence="11" type="ordered locus">swp_3911</name>
</gene>
<evidence type="ECO:0000256" key="2">
    <source>
        <dbReference type="ARBA" id="ARBA00010065"/>
    </source>
</evidence>
<dbReference type="GO" id="GO:0042158">
    <property type="term" value="P:lipoprotein biosynthetic process"/>
    <property type="evidence" value="ECO:0007669"/>
    <property type="project" value="UniProtKB-UniRule"/>
</dbReference>
<evidence type="ECO:0000256" key="7">
    <source>
        <dbReference type="ARBA" id="ARBA00023136"/>
    </source>
</evidence>
<keyword evidence="6 9" id="KW-1133">Transmembrane helix</keyword>
<keyword evidence="12" id="KW-1185">Reference proteome</keyword>
<keyword evidence="5 9" id="KW-0812">Transmembrane</keyword>
<dbReference type="CDD" id="cd07571">
    <property type="entry name" value="ALP_N-acyl_transferase"/>
    <property type="match status" value="1"/>
</dbReference>
<dbReference type="EC" id="2.3.1.269" evidence="9"/>
<feature type="transmembrane region" description="Helical" evidence="9">
    <location>
        <begin position="61"/>
        <end position="79"/>
    </location>
</feature>
<organism evidence="11 12">
    <name type="scientific">Shewanella piezotolerans (strain WP3 / JCM 13877)</name>
    <dbReference type="NCBI Taxonomy" id="225849"/>
    <lineage>
        <taxon>Bacteria</taxon>
        <taxon>Pseudomonadati</taxon>
        <taxon>Pseudomonadota</taxon>
        <taxon>Gammaproteobacteria</taxon>
        <taxon>Alteromonadales</taxon>
        <taxon>Shewanellaceae</taxon>
        <taxon>Shewanella</taxon>
    </lineage>
</organism>
<dbReference type="OrthoDB" id="9804277at2"/>
<dbReference type="Proteomes" id="UP000000753">
    <property type="component" value="Chromosome"/>
</dbReference>
<dbReference type="Pfam" id="PF00795">
    <property type="entry name" value="CN_hydrolase"/>
    <property type="match status" value="1"/>
</dbReference>
<dbReference type="RefSeq" id="WP_020913928.1">
    <property type="nucleotide sequence ID" value="NC_011566.1"/>
</dbReference>
<keyword evidence="3 9" id="KW-1003">Cell membrane</keyword>
<keyword evidence="8 9" id="KW-0012">Acyltransferase</keyword>
<dbReference type="HOGENOM" id="CLU_019563_3_0_6"/>
<reference evidence="11 12" key="1">
    <citation type="journal article" date="2008" name="PLoS ONE">
        <title>Environmental adaptation: genomic analysis of the piezotolerant and psychrotolerant deep-sea iron reducing bacterium Shewanella piezotolerans WP3.</title>
        <authorList>
            <person name="Wang F."/>
            <person name="Wang J."/>
            <person name="Jian H."/>
            <person name="Zhang B."/>
            <person name="Li S."/>
            <person name="Wang F."/>
            <person name="Zeng X."/>
            <person name="Gao L."/>
            <person name="Bartlett D.H."/>
            <person name="Yu J."/>
            <person name="Hu S."/>
            <person name="Xiao X."/>
        </authorList>
    </citation>
    <scope>NUCLEOTIDE SEQUENCE [LARGE SCALE GENOMIC DNA]</scope>
    <source>
        <strain evidence="12">WP3 / JCM 13877</strain>
    </source>
</reference>
<comment type="function">
    <text evidence="9">Catalyzes the phospholipid dependent N-acylation of the N-terminal cysteine of apolipoprotein, the last step in lipoprotein maturation.</text>
</comment>
<dbReference type="InterPro" id="IPR045378">
    <property type="entry name" value="LNT_N"/>
</dbReference>
<dbReference type="STRING" id="225849.swp_3911"/>
<dbReference type="eggNOG" id="COG0815">
    <property type="taxonomic scope" value="Bacteria"/>
</dbReference>
<keyword evidence="4 9" id="KW-0808">Transferase</keyword>
<feature type="transmembrane region" description="Helical" evidence="9">
    <location>
        <begin position="126"/>
        <end position="145"/>
    </location>
</feature>
<evidence type="ECO:0000313" key="12">
    <source>
        <dbReference type="Proteomes" id="UP000000753"/>
    </source>
</evidence>
<dbReference type="InterPro" id="IPR003010">
    <property type="entry name" value="C-N_Hydrolase"/>
</dbReference>
<feature type="transmembrane region" description="Helical" evidence="9">
    <location>
        <begin position="12"/>
        <end position="30"/>
    </location>
</feature>
<proteinExistence type="inferred from homology"/>
<dbReference type="InterPro" id="IPR004563">
    <property type="entry name" value="Apolipo_AcylTrfase"/>
</dbReference>
<dbReference type="GO" id="GO:0005886">
    <property type="term" value="C:plasma membrane"/>
    <property type="evidence" value="ECO:0007669"/>
    <property type="project" value="UniProtKB-SubCell"/>
</dbReference>
<evidence type="ECO:0000313" key="11">
    <source>
        <dbReference type="EMBL" id="ACJ30586.1"/>
    </source>
</evidence>